<dbReference type="AlphaFoldDB" id="A0A1J4Y0X3"/>
<proteinExistence type="predicted"/>
<organism evidence="1 2">
    <name type="scientific">Candidatus Wolfebacteria bacterium CG1_02_39_135</name>
    <dbReference type="NCBI Taxonomy" id="1805425"/>
    <lineage>
        <taxon>Bacteria</taxon>
        <taxon>Candidatus Wolfeibacteriota</taxon>
    </lineage>
</organism>
<evidence type="ECO:0000313" key="2">
    <source>
        <dbReference type="Proteomes" id="UP000182693"/>
    </source>
</evidence>
<protein>
    <submittedName>
        <fullName evidence="1">Uncharacterized protein</fullName>
    </submittedName>
</protein>
<evidence type="ECO:0000313" key="1">
    <source>
        <dbReference type="EMBL" id="OIO64862.1"/>
    </source>
</evidence>
<name>A0A1J4Y0X3_9BACT</name>
<comment type="caution">
    <text evidence="1">The sequence shown here is derived from an EMBL/GenBank/DDBJ whole genome shotgun (WGS) entry which is preliminary data.</text>
</comment>
<dbReference type="Proteomes" id="UP000182693">
    <property type="component" value="Unassembled WGS sequence"/>
</dbReference>
<dbReference type="EMBL" id="MNWX01000036">
    <property type="protein sequence ID" value="OIO64862.1"/>
    <property type="molecule type" value="Genomic_DNA"/>
</dbReference>
<reference evidence="1 2" key="1">
    <citation type="journal article" date="2016" name="Environ. Microbiol.">
        <title>Genomic resolution of a cold subsurface aquifer community provides metabolic insights for novel microbes adapted to high CO concentrations.</title>
        <authorList>
            <person name="Probst A.J."/>
            <person name="Castelle C.J."/>
            <person name="Singh A."/>
            <person name="Brown C.T."/>
            <person name="Anantharaman K."/>
            <person name="Sharon I."/>
            <person name="Hug L.A."/>
            <person name="Burstein D."/>
            <person name="Emerson J.B."/>
            <person name="Thomas B.C."/>
            <person name="Banfield J.F."/>
        </authorList>
    </citation>
    <scope>NUCLEOTIDE SEQUENCE [LARGE SCALE GENOMIC DNA]</scope>
    <source>
        <strain evidence="1">CG1_02_39_135</strain>
    </source>
</reference>
<gene>
    <name evidence="1" type="ORF">AUJ30_01985</name>
</gene>
<dbReference type="STRING" id="1805425.AUJ30_01985"/>
<sequence length="99" mass="11784">MLEKEYLEILKERGKQSHVYKKYQLTGLLIAQLLEDEKHKSFYIKLAKKHNSDDLLSIAKDVSERKKIKNKGGYFMRILTKTHPDIFKNKKKNENPNHQ</sequence>
<accession>A0A1J4Y0X3</accession>